<evidence type="ECO:0000313" key="2">
    <source>
        <dbReference type="EMBL" id="KAK3384263.1"/>
    </source>
</evidence>
<accession>A0AAE0TYG5</accession>
<feature type="compositionally biased region" description="Polar residues" evidence="1">
    <location>
        <begin position="365"/>
        <end position="375"/>
    </location>
</feature>
<feature type="compositionally biased region" description="Polar residues" evidence="1">
    <location>
        <begin position="324"/>
        <end position="335"/>
    </location>
</feature>
<feature type="compositionally biased region" description="Polar residues" evidence="1">
    <location>
        <begin position="38"/>
        <end position="47"/>
    </location>
</feature>
<sequence>MSDFSPPSEASNDRRTHRPNPSTLRPPVRTAPYPTRPRGNQQGNQPWLGNPNVGGLVRPQNNRSLCPGSGSMLPSGPAPQLVSPRQRGDQSYASISGSLSNAWDEQIAPSIGFRMHSGNQPRAGSSTSQVEVRHHSWAERKQIRRDYRRSRLKYNDKYGRATPVILRGMNGEDHAFQSVCVQRLPVTVVHPRGLPWLDIKPIELPPGKTIQLLVSPLGRINLRRYAELIVKQRRFGVEPKMNTVHVLDDDFPYEDIDIYFGQPFLEMNPDFEENLPVTSVFDGNAVPQKPLYVGSNATSSQGPGKSATFSWANAPHIQAPPGASGSSEGLSFSDNWDNRTSHTDWAPLEQAHPPPDRQAQIFHPSFNSQSSNTGSAIPPEGSTYPATHSSVNPDPEMGDPWNHFEFS</sequence>
<dbReference type="AlphaFoldDB" id="A0AAE0TYG5"/>
<dbReference type="Proteomes" id="UP001287356">
    <property type="component" value="Unassembled WGS sequence"/>
</dbReference>
<keyword evidence="3" id="KW-1185">Reference proteome</keyword>
<protein>
    <submittedName>
        <fullName evidence="2">Uncharacterized protein</fullName>
    </submittedName>
</protein>
<name>A0AAE0TYG5_9PEZI</name>
<evidence type="ECO:0000313" key="3">
    <source>
        <dbReference type="Proteomes" id="UP001287356"/>
    </source>
</evidence>
<evidence type="ECO:0000256" key="1">
    <source>
        <dbReference type="SAM" id="MobiDB-lite"/>
    </source>
</evidence>
<feature type="region of interest" description="Disordered" evidence="1">
    <location>
        <begin position="314"/>
        <end position="407"/>
    </location>
</feature>
<reference evidence="2" key="1">
    <citation type="journal article" date="2023" name="Mol. Phylogenet. Evol.">
        <title>Genome-scale phylogeny and comparative genomics of the fungal order Sordariales.</title>
        <authorList>
            <person name="Hensen N."/>
            <person name="Bonometti L."/>
            <person name="Westerberg I."/>
            <person name="Brannstrom I.O."/>
            <person name="Guillou S."/>
            <person name="Cros-Aarteil S."/>
            <person name="Calhoun S."/>
            <person name="Haridas S."/>
            <person name="Kuo A."/>
            <person name="Mondo S."/>
            <person name="Pangilinan J."/>
            <person name="Riley R."/>
            <person name="LaButti K."/>
            <person name="Andreopoulos B."/>
            <person name="Lipzen A."/>
            <person name="Chen C."/>
            <person name="Yan M."/>
            <person name="Daum C."/>
            <person name="Ng V."/>
            <person name="Clum A."/>
            <person name="Steindorff A."/>
            <person name="Ohm R.A."/>
            <person name="Martin F."/>
            <person name="Silar P."/>
            <person name="Natvig D.O."/>
            <person name="Lalanne C."/>
            <person name="Gautier V."/>
            <person name="Ament-Velasquez S.L."/>
            <person name="Kruys A."/>
            <person name="Hutchinson M.I."/>
            <person name="Powell A.J."/>
            <person name="Barry K."/>
            <person name="Miller A.N."/>
            <person name="Grigoriev I.V."/>
            <person name="Debuchy R."/>
            <person name="Gladieux P."/>
            <person name="Hiltunen Thoren M."/>
            <person name="Johannesson H."/>
        </authorList>
    </citation>
    <scope>NUCLEOTIDE SEQUENCE</scope>
    <source>
        <strain evidence="2">CBS 958.72</strain>
    </source>
</reference>
<feature type="region of interest" description="Disordered" evidence="1">
    <location>
        <begin position="1"/>
        <end position="93"/>
    </location>
</feature>
<organism evidence="2 3">
    <name type="scientific">Lasiosphaeria ovina</name>
    <dbReference type="NCBI Taxonomy" id="92902"/>
    <lineage>
        <taxon>Eukaryota</taxon>
        <taxon>Fungi</taxon>
        <taxon>Dikarya</taxon>
        <taxon>Ascomycota</taxon>
        <taxon>Pezizomycotina</taxon>
        <taxon>Sordariomycetes</taxon>
        <taxon>Sordariomycetidae</taxon>
        <taxon>Sordariales</taxon>
        <taxon>Lasiosphaeriaceae</taxon>
        <taxon>Lasiosphaeria</taxon>
    </lineage>
</organism>
<proteinExistence type="predicted"/>
<feature type="region of interest" description="Disordered" evidence="1">
    <location>
        <begin position="113"/>
        <end position="135"/>
    </location>
</feature>
<comment type="caution">
    <text evidence="2">The sequence shown here is derived from an EMBL/GenBank/DDBJ whole genome shotgun (WGS) entry which is preliminary data.</text>
</comment>
<dbReference type="EMBL" id="JAULSN010000001">
    <property type="protein sequence ID" value="KAK3384263.1"/>
    <property type="molecule type" value="Genomic_DNA"/>
</dbReference>
<gene>
    <name evidence="2" type="ORF">B0T24DRAFT_77551</name>
</gene>
<feature type="compositionally biased region" description="Polar residues" evidence="1">
    <location>
        <begin position="117"/>
        <end position="130"/>
    </location>
</feature>
<reference evidence="2" key="2">
    <citation type="submission" date="2023-06" db="EMBL/GenBank/DDBJ databases">
        <authorList>
            <consortium name="Lawrence Berkeley National Laboratory"/>
            <person name="Haridas S."/>
            <person name="Hensen N."/>
            <person name="Bonometti L."/>
            <person name="Westerberg I."/>
            <person name="Brannstrom I.O."/>
            <person name="Guillou S."/>
            <person name="Cros-Aarteil S."/>
            <person name="Calhoun S."/>
            <person name="Kuo A."/>
            <person name="Mondo S."/>
            <person name="Pangilinan J."/>
            <person name="Riley R."/>
            <person name="Labutti K."/>
            <person name="Andreopoulos B."/>
            <person name="Lipzen A."/>
            <person name="Chen C."/>
            <person name="Yanf M."/>
            <person name="Daum C."/>
            <person name="Ng V."/>
            <person name="Clum A."/>
            <person name="Steindorff A."/>
            <person name="Ohm R."/>
            <person name="Martin F."/>
            <person name="Silar P."/>
            <person name="Natvig D."/>
            <person name="Lalanne C."/>
            <person name="Gautier V."/>
            <person name="Ament-Velasquez S.L."/>
            <person name="Kruys A."/>
            <person name="Hutchinson M.I."/>
            <person name="Powell A.J."/>
            <person name="Barry K."/>
            <person name="Miller A.N."/>
            <person name="Grigoriev I.V."/>
            <person name="Debuchy R."/>
            <person name="Gladieux P."/>
            <person name="Thoren M.H."/>
            <person name="Johannesson H."/>
        </authorList>
    </citation>
    <scope>NUCLEOTIDE SEQUENCE</scope>
    <source>
        <strain evidence="2">CBS 958.72</strain>
    </source>
</reference>